<comment type="caution">
    <text evidence="2">The sequence shown here is derived from an EMBL/GenBank/DDBJ whole genome shotgun (WGS) entry which is preliminary data.</text>
</comment>
<dbReference type="Proteomes" id="UP000319514">
    <property type="component" value="Unassembled WGS sequence"/>
</dbReference>
<accession>A0A542ZLE9</accession>
<dbReference type="AlphaFoldDB" id="A0A542ZLE9"/>
<organism evidence="2 3">
    <name type="scientific">Oryzihumus leptocrescens</name>
    <dbReference type="NCBI Taxonomy" id="297536"/>
    <lineage>
        <taxon>Bacteria</taxon>
        <taxon>Bacillati</taxon>
        <taxon>Actinomycetota</taxon>
        <taxon>Actinomycetes</taxon>
        <taxon>Micrococcales</taxon>
        <taxon>Intrasporangiaceae</taxon>
        <taxon>Oryzihumus</taxon>
    </lineage>
</organism>
<dbReference type="SUPFAM" id="SSF49299">
    <property type="entry name" value="PKD domain"/>
    <property type="match status" value="1"/>
</dbReference>
<name>A0A542ZLE9_9MICO</name>
<evidence type="ECO:0000313" key="3">
    <source>
        <dbReference type="Proteomes" id="UP000319514"/>
    </source>
</evidence>
<dbReference type="EMBL" id="VFOQ01000001">
    <property type="protein sequence ID" value="TQL60990.1"/>
    <property type="molecule type" value="Genomic_DNA"/>
</dbReference>
<evidence type="ECO:0000313" key="2">
    <source>
        <dbReference type="EMBL" id="TQL60990.1"/>
    </source>
</evidence>
<gene>
    <name evidence="2" type="ORF">FB474_2393</name>
</gene>
<dbReference type="GO" id="GO:0005975">
    <property type="term" value="P:carbohydrate metabolic process"/>
    <property type="evidence" value="ECO:0007669"/>
    <property type="project" value="UniProtKB-ARBA"/>
</dbReference>
<dbReference type="InterPro" id="IPR013783">
    <property type="entry name" value="Ig-like_fold"/>
</dbReference>
<dbReference type="PROSITE" id="PS50093">
    <property type="entry name" value="PKD"/>
    <property type="match status" value="1"/>
</dbReference>
<keyword evidence="3" id="KW-1185">Reference proteome</keyword>
<evidence type="ECO:0000259" key="1">
    <source>
        <dbReference type="PROSITE" id="PS50093"/>
    </source>
</evidence>
<sequence length="289" mass="30399">MPVILLCYGASARADACSGQFLDCGASTGGIEVRLGRQSLENLKSGKEASGTKTKVSYEYDTVVACGRNHPGQPAGEPYCASAVNACAGNTPEQGQGPLAAIYRRAVGVGGKPQGQWELVGNTCFPELAPRSKVLSMAQIISAFRRTPFANPTVHIQPEGNTTLVTLPTYFQAAWPAQGFQPGEVDTADPAQMLGHTVRIRPLAASYTYTFGDGTGLGPTSSPGGTYPDGDVTHTYDRAGTYPTQIAVTYGGEFSLDGGPWIRIPATATVTGPTQPLQVKTAHNRLYNN</sequence>
<proteinExistence type="predicted"/>
<dbReference type="InterPro" id="IPR035986">
    <property type="entry name" value="PKD_dom_sf"/>
</dbReference>
<dbReference type="InterPro" id="IPR000601">
    <property type="entry name" value="PKD_dom"/>
</dbReference>
<dbReference type="Pfam" id="PF00801">
    <property type="entry name" value="PKD"/>
    <property type="match status" value="1"/>
</dbReference>
<dbReference type="Gene3D" id="2.60.40.10">
    <property type="entry name" value="Immunoglobulins"/>
    <property type="match status" value="1"/>
</dbReference>
<dbReference type="CDD" id="cd00146">
    <property type="entry name" value="PKD"/>
    <property type="match status" value="1"/>
</dbReference>
<protein>
    <submittedName>
        <fullName evidence="2">PKD domain-containing protein</fullName>
    </submittedName>
</protein>
<feature type="domain" description="PKD" evidence="1">
    <location>
        <begin position="202"/>
        <end position="249"/>
    </location>
</feature>
<reference evidence="2 3" key="1">
    <citation type="submission" date="2019-06" db="EMBL/GenBank/DDBJ databases">
        <title>Sequencing the genomes of 1000 actinobacteria strains.</title>
        <authorList>
            <person name="Klenk H.-P."/>
        </authorList>
    </citation>
    <scope>NUCLEOTIDE SEQUENCE [LARGE SCALE GENOMIC DNA]</scope>
    <source>
        <strain evidence="2 3">DSM 18082</strain>
    </source>
</reference>